<comment type="cofactor">
    <cofactor evidence="1">
        <name>Ca(2+)</name>
        <dbReference type="ChEBI" id="CHEBI:29108"/>
    </cofactor>
</comment>
<dbReference type="InterPro" id="IPR001119">
    <property type="entry name" value="SLH_dom"/>
</dbReference>
<comment type="caution">
    <text evidence="13">The sequence shown here is derived from an EMBL/GenBank/DDBJ whole genome shotgun (WGS) entry which is preliminary data.</text>
</comment>
<dbReference type="RefSeq" id="WP_258213608.1">
    <property type="nucleotide sequence ID" value="NZ_JANQBD010000008.1"/>
</dbReference>
<dbReference type="Pfam" id="PF00395">
    <property type="entry name" value="SLH"/>
    <property type="match status" value="3"/>
</dbReference>
<comment type="subcellular location">
    <subcellularLocation>
        <location evidence="2">Cell envelope</location>
    </subcellularLocation>
    <subcellularLocation>
        <location evidence="3">Secreted</location>
    </subcellularLocation>
</comment>
<evidence type="ECO:0000256" key="8">
    <source>
        <dbReference type="ARBA" id="ARBA00023239"/>
    </source>
</evidence>
<evidence type="ECO:0000313" key="13">
    <source>
        <dbReference type="EMBL" id="MCR8632011.1"/>
    </source>
</evidence>
<dbReference type="InterPro" id="IPR058863">
    <property type="entry name" value="PelX-like_Ig"/>
</dbReference>
<dbReference type="SUPFAM" id="SSF49265">
    <property type="entry name" value="Fibronectin type III"/>
    <property type="match status" value="1"/>
</dbReference>
<dbReference type="InterPro" id="IPR013783">
    <property type="entry name" value="Ig-like_fold"/>
</dbReference>
<dbReference type="Pfam" id="PF07523">
    <property type="entry name" value="Big_3"/>
    <property type="match status" value="1"/>
</dbReference>
<keyword evidence="5" id="KW-0479">Metal-binding</keyword>
<keyword evidence="14" id="KW-1185">Reference proteome</keyword>
<dbReference type="InterPro" id="IPR011050">
    <property type="entry name" value="Pectin_lyase_fold/virulence"/>
</dbReference>
<feature type="compositionally biased region" description="Low complexity" evidence="10">
    <location>
        <begin position="1679"/>
        <end position="1705"/>
    </location>
</feature>
<dbReference type="InterPro" id="IPR052052">
    <property type="entry name" value="Polysaccharide_Lyase_9"/>
</dbReference>
<evidence type="ECO:0000256" key="3">
    <source>
        <dbReference type="ARBA" id="ARBA00004613"/>
    </source>
</evidence>
<evidence type="ECO:0000256" key="9">
    <source>
        <dbReference type="ARBA" id="ARBA00038263"/>
    </source>
</evidence>
<feature type="region of interest" description="Disordered" evidence="10">
    <location>
        <begin position="1666"/>
        <end position="1719"/>
    </location>
</feature>
<evidence type="ECO:0000259" key="11">
    <source>
        <dbReference type="PROSITE" id="PS50853"/>
    </source>
</evidence>
<keyword evidence="7" id="KW-0106">Calcium</keyword>
<keyword evidence="4" id="KW-0964">Secreted</keyword>
<dbReference type="CDD" id="cd00063">
    <property type="entry name" value="FN3"/>
    <property type="match status" value="1"/>
</dbReference>
<dbReference type="Pfam" id="PF25850">
    <property type="entry name" value="PelX_Ig"/>
    <property type="match status" value="1"/>
</dbReference>
<reference evidence="13 14" key="1">
    <citation type="submission" date="2022-08" db="EMBL/GenBank/DDBJ databases">
        <title>Paenibacillus endoradicis sp. nov., Paenibacillus radicibacter sp. nov and Paenibacillus pararadicis sp. nov., three cold-adapted plant growth-promoting bacteria isolated from root of Larix gmelinii in Great Khingan.</title>
        <authorList>
            <person name="Xue H."/>
        </authorList>
    </citation>
    <scope>NUCLEOTIDE SEQUENCE [LARGE SCALE GENOMIC DNA]</scope>
    <source>
        <strain evidence="13 14">N5-1-1-5</strain>
    </source>
</reference>
<feature type="domain" description="SLH" evidence="12">
    <location>
        <begin position="1715"/>
        <end position="1778"/>
    </location>
</feature>
<feature type="region of interest" description="Disordered" evidence="10">
    <location>
        <begin position="885"/>
        <end position="910"/>
    </location>
</feature>
<dbReference type="InterPro" id="IPR012334">
    <property type="entry name" value="Pectin_lyas_fold"/>
</dbReference>
<dbReference type="InterPro" id="IPR036116">
    <property type="entry name" value="FN3_sf"/>
</dbReference>
<dbReference type="SMART" id="SM00060">
    <property type="entry name" value="FN3"/>
    <property type="match status" value="1"/>
</dbReference>
<feature type="compositionally biased region" description="Polar residues" evidence="10">
    <location>
        <begin position="885"/>
        <end position="895"/>
    </location>
</feature>
<gene>
    <name evidence="13" type="ORF">NV381_12425</name>
</gene>
<protein>
    <submittedName>
        <fullName evidence="13">S-layer homology domain-containing protein</fullName>
    </submittedName>
</protein>
<dbReference type="PROSITE" id="PS50853">
    <property type="entry name" value="FN3"/>
    <property type="match status" value="1"/>
</dbReference>
<evidence type="ECO:0000256" key="1">
    <source>
        <dbReference type="ARBA" id="ARBA00001913"/>
    </source>
</evidence>
<dbReference type="Gene3D" id="2.60.120.200">
    <property type="match status" value="1"/>
</dbReference>
<dbReference type="Gene3D" id="2.60.40.4270">
    <property type="entry name" value="Listeria-Bacteroides repeat domain"/>
    <property type="match status" value="1"/>
</dbReference>
<evidence type="ECO:0000256" key="5">
    <source>
        <dbReference type="ARBA" id="ARBA00022723"/>
    </source>
</evidence>
<dbReference type="PANTHER" id="PTHR40088:SF1">
    <property type="entry name" value="PECTATE LYASE PEL9"/>
    <property type="match status" value="1"/>
</dbReference>
<keyword evidence="8" id="KW-0456">Lyase</keyword>
<feature type="domain" description="Fibronectin type-III" evidence="11">
    <location>
        <begin position="1578"/>
        <end position="1667"/>
    </location>
</feature>
<comment type="similarity">
    <text evidence="9">Belongs to the polysaccharide lyase 9 family.</text>
</comment>
<evidence type="ECO:0000256" key="6">
    <source>
        <dbReference type="ARBA" id="ARBA00022729"/>
    </source>
</evidence>
<evidence type="ECO:0000313" key="14">
    <source>
        <dbReference type="Proteomes" id="UP001300012"/>
    </source>
</evidence>
<dbReference type="Gene3D" id="2.160.20.10">
    <property type="entry name" value="Single-stranded right-handed beta-helix, Pectin lyase-like"/>
    <property type="match status" value="1"/>
</dbReference>
<evidence type="ECO:0000256" key="2">
    <source>
        <dbReference type="ARBA" id="ARBA00004196"/>
    </source>
</evidence>
<name>A0ABT1YFP0_9BACL</name>
<accession>A0ABT1YFP0</accession>
<dbReference type="PANTHER" id="PTHR40088">
    <property type="entry name" value="PECTATE LYASE (EUROFUNG)"/>
    <property type="match status" value="1"/>
</dbReference>
<dbReference type="InterPro" id="IPR058953">
    <property type="entry name" value="PelX-like_N"/>
</dbReference>
<dbReference type="Pfam" id="PF25849">
    <property type="entry name" value="PelX_N"/>
    <property type="match status" value="2"/>
</dbReference>
<dbReference type="SUPFAM" id="SSF51126">
    <property type="entry name" value="Pectin lyase-like"/>
    <property type="match status" value="1"/>
</dbReference>
<dbReference type="InterPro" id="IPR003961">
    <property type="entry name" value="FN3_dom"/>
</dbReference>
<dbReference type="EMBL" id="JANQBD010000008">
    <property type="protein sequence ID" value="MCR8632011.1"/>
    <property type="molecule type" value="Genomic_DNA"/>
</dbReference>
<dbReference type="Gene3D" id="2.60.40.3630">
    <property type="match status" value="3"/>
</dbReference>
<dbReference type="PROSITE" id="PS51272">
    <property type="entry name" value="SLH"/>
    <property type="match status" value="3"/>
</dbReference>
<dbReference type="InterPro" id="IPR022038">
    <property type="entry name" value="Ig-like_bact"/>
</dbReference>
<sequence>MKLKRSMALLLVLVMIVSLIQVPVFAGTGALSGHPQPNITISGGNTFVKGGSFSFGVTSDMGGSLTVSVGGLAGMAVESQPITANSEFTVNVPAMPDVSSSEIAVIVRPDNPLDVDLEKAAVTGMKIFTVTARSGGVASRLFSLAATQTVASLVKWTSMVFGQSVENSGKDAGSVTSSVYNPNNTLAIDQNTGNITLSSLNDKGKIQSASDGINYYYTTVDSSKNFRISAIMNVSDISLSNQSAAGLMIRDAFGASATPPYDGASKMLMGGWLQFSTTGSVSGDNNSANPAVYRGASFARGSTINMKTGVDYRVEIVKVGNSYTVYVSSGNKKDSATMVSTIGLPNSSGKDLYVGAFTSRTATATFKGLTFEELTDSTTPASLTITPPAAASFIQNTTPDWSDMVVKYNTVSDATYYAAPSTDYFISGYDNLAVGTNKSATVYYRGVSAILTYTVRYDYSVNMYVSIPPLKNTYAVGEAFDRTGLEIRSNNASGMQPVMNEGSAQGNYTLNVPAFDTPGKKTITATRSGANTGGVNPLTVTFDVEVKDLTVNSLEISQPPLKASYYVGDTSFDASGTAAATKKLLSGIIVKAVLSDGTKKIIPTDTGNGAGYTVSYTTPSTDFVKNAGTSKVTLSYAGKSIDVDFNIISVAKSKLVATAYPKTTYNIGDTIDLTGLVVKAQNNDGTYGSVLAAGADYNAVTTAVDMSKAGLYNITLQGIGSYQGVTGTVPVSVRVAQDYTKGWKQVTFGQSAGKGPNNVYTVTPKANDGTISPGTTIDLETKNGAGKVADGHDGINYYYQRLSKDDNFKLTADVKVITFSNPDGVTAIYGQEAFGLMARDRIATDGDTSVWSSSMFMAGARGSTSWNALYRDNRTEYIEGATATNQNMPTDNVTLSPFDRSGKTGTGNTSTITIERKNNIWSATIKQGTNVKTYSKENDIPLDYYDPDYIYVGFFTARSAHIEFSNIELSVTSSAADIPGPIIAQAAVTPAITVRSAASTTSSDYNLVYTSTAEGTANIYLNSNLVASQEVKANVPMTQPVKLSGVGSTNGIIVEFFPSTSKQYSSYDRIVSPIPVSVVQGFDTLYVSPAGGGNGQTSAAPTTFTDAVSKLAPGGTIYLLSGNYGGLTLPRYNDGTAKAYKKVIGQAGVKATSLAVQANFWHVKNFEVAGGSVSISGNDNIIEMISQHGSTNAGIQISRGDAATQPSLAYWPSRNVILNCEAYDNRDASENDADGFAAKLTSGSNNRFIGDVAHHNIDDGWDLYAKSVPIGPSILDFCIAYANGHTLSYPDTDGGDGNGFKLGGEGVPVAHSISNSIAFGNKSAGFTSNSNPTLIATNNVSFDNKGANINFVSYSNVPVRGYVINGFYSYRKDTASTVTTSDVIESMKDSAIVKTDGRKQYTNNPHSIYLWDGTTKTSTNDIGRKASDNFFVSLTMPVGYQTAAPSVFERDKNVKNEVPSGTYSSNLLFGDFLKLTSLAKDHTHVGDVTFDANGGAFDDSTIKGKSLPAYYDEARANAFVTQILPVVSRPGYAFAGWSTSPDGLGTQFTSSTPVSSSGLVVYANWAPVVPPQGQAPTAPSGLTATATAGNNQVSLTWNAVTEATGYNVYRSARSDGNYELIASKIKNLNFLDTGVSIGLTYYYAVTADNAYGESAKSVQVSVTLHSNKKSSGSSGGGTTTPATPTVPTPSTETTPTEAAPSKPSTNPSTQPSSEGKKFTDVSTNYSWAKEAIELLASKGIIQGTSDTTFDPDKKITRADFITLLVRALDMKAEFSSNFNDVSSSDYYYQPLGIAKQLGIATGVGDNLFNPKQEISRQDMMVLCARALQLSEKLKLTGNTSDLASYSDKGSVASYAEEGVASMVHQGIVEGNGAGLNPLGNATRAETAVIIFRILKKL</sequence>
<evidence type="ECO:0000256" key="4">
    <source>
        <dbReference type="ARBA" id="ARBA00022525"/>
    </source>
</evidence>
<dbReference type="InterPro" id="IPR013378">
    <property type="entry name" value="InlB-like_B-rpt"/>
</dbReference>
<feature type="domain" description="SLH" evidence="12">
    <location>
        <begin position="1842"/>
        <end position="1897"/>
    </location>
</feature>
<feature type="domain" description="SLH" evidence="12">
    <location>
        <begin position="1779"/>
        <end position="1837"/>
    </location>
</feature>
<dbReference type="Proteomes" id="UP001300012">
    <property type="component" value="Unassembled WGS sequence"/>
</dbReference>
<dbReference type="Gene3D" id="2.60.40.10">
    <property type="entry name" value="Immunoglobulins"/>
    <property type="match status" value="1"/>
</dbReference>
<evidence type="ECO:0000259" key="12">
    <source>
        <dbReference type="PROSITE" id="PS51272"/>
    </source>
</evidence>
<dbReference type="InterPro" id="IPR042229">
    <property type="entry name" value="Listeria/Bacterioides_rpt_sf"/>
</dbReference>
<dbReference type="Pfam" id="PF09479">
    <property type="entry name" value="Flg_new"/>
    <property type="match status" value="1"/>
</dbReference>
<proteinExistence type="inferred from homology"/>
<organism evidence="13 14">
    <name type="scientific">Paenibacillus radicis</name>
    <name type="common">ex Xue et al. 2023</name>
    <dbReference type="NCBI Taxonomy" id="2972489"/>
    <lineage>
        <taxon>Bacteria</taxon>
        <taxon>Bacillati</taxon>
        <taxon>Bacillota</taxon>
        <taxon>Bacilli</taxon>
        <taxon>Bacillales</taxon>
        <taxon>Paenibacillaceae</taxon>
        <taxon>Paenibacillus</taxon>
    </lineage>
</organism>
<keyword evidence="6" id="KW-0732">Signal</keyword>
<evidence type="ECO:0000256" key="7">
    <source>
        <dbReference type="ARBA" id="ARBA00022837"/>
    </source>
</evidence>
<evidence type="ECO:0000256" key="10">
    <source>
        <dbReference type="SAM" id="MobiDB-lite"/>
    </source>
</evidence>